<proteinExistence type="predicted"/>
<evidence type="ECO:0000256" key="1">
    <source>
        <dbReference type="SAM" id="MobiDB-lite"/>
    </source>
</evidence>
<accession>A0A8J3IEH1</accession>
<dbReference type="PROSITE" id="PS51257">
    <property type="entry name" value="PROKAR_LIPOPROTEIN"/>
    <property type="match status" value="1"/>
</dbReference>
<organism evidence="3 4">
    <name type="scientific">Reticulibacter mediterranei</name>
    <dbReference type="NCBI Taxonomy" id="2778369"/>
    <lineage>
        <taxon>Bacteria</taxon>
        <taxon>Bacillati</taxon>
        <taxon>Chloroflexota</taxon>
        <taxon>Ktedonobacteria</taxon>
        <taxon>Ktedonobacterales</taxon>
        <taxon>Reticulibacteraceae</taxon>
        <taxon>Reticulibacter</taxon>
    </lineage>
</organism>
<evidence type="ECO:0000256" key="2">
    <source>
        <dbReference type="SAM" id="SignalP"/>
    </source>
</evidence>
<feature type="region of interest" description="Disordered" evidence="1">
    <location>
        <begin position="29"/>
        <end position="60"/>
    </location>
</feature>
<keyword evidence="4" id="KW-1185">Reference proteome</keyword>
<dbReference type="Proteomes" id="UP000597444">
    <property type="component" value="Unassembled WGS sequence"/>
</dbReference>
<feature type="compositionally biased region" description="Low complexity" evidence="1">
    <location>
        <begin position="38"/>
        <end position="59"/>
    </location>
</feature>
<reference evidence="3" key="1">
    <citation type="submission" date="2020-10" db="EMBL/GenBank/DDBJ databases">
        <title>Taxonomic study of unclassified bacteria belonging to the class Ktedonobacteria.</title>
        <authorList>
            <person name="Yabe S."/>
            <person name="Wang C.M."/>
            <person name="Zheng Y."/>
            <person name="Sakai Y."/>
            <person name="Cavaletti L."/>
            <person name="Monciardini P."/>
            <person name="Donadio S."/>
        </authorList>
    </citation>
    <scope>NUCLEOTIDE SEQUENCE</scope>
    <source>
        <strain evidence="3">ID150040</strain>
    </source>
</reference>
<dbReference type="RefSeq" id="WP_220204636.1">
    <property type="nucleotide sequence ID" value="NZ_BNJK01000001.1"/>
</dbReference>
<dbReference type="AlphaFoldDB" id="A0A8J3IEH1"/>
<gene>
    <name evidence="3" type="ORF">KSF_039170</name>
</gene>
<protein>
    <submittedName>
        <fullName evidence="3">Uncharacterized protein</fullName>
    </submittedName>
</protein>
<evidence type="ECO:0000313" key="4">
    <source>
        <dbReference type="Proteomes" id="UP000597444"/>
    </source>
</evidence>
<dbReference type="EMBL" id="BNJK01000001">
    <property type="protein sequence ID" value="GHO93869.1"/>
    <property type="molecule type" value="Genomic_DNA"/>
</dbReference>
<comment type="caution">
    <text evidence="3">The sequence shown here is derived from an EMBL/GenBank/DDBJ whole genome shotgun (WGS) entry which is preliminary data.</text>
</comment>
<evidence type="ECO:0000313" key="3">
    <source>
        <dbReference type="EMBL" id="GHO93869.1"/>
    </source>
</evidence>
<feature type="signal peptide" evidence="2">
    <location>
        <begin position="1"/>
        <end position="25"/>
    </location>
</feature>
<feature type="chain" id="PRO_5035210328" evidence="2">
    <location>
        <begin position="26"/>
        <end position="442"/>
    </location>
</feature>
<keyword evidence="2" id="KW-0732">Signal</keyword>
<name>A0A8J3IEH1_9CHLR</name>
<dbReference type="SUPFAM" id="SSF82171">
    <property type="entry name" value="DPP6 N-terminal domain-like"/>
    <property type="match status" value="1"/>
</dbReference>
<sequence>MVKQRSKFFLFSTLLLVLALLSACGGSQEPSETAQNMTTPTASSQPTSAATTTADSQPDGNYAFVRQNQLWVHLQGDISGQLTKFDYTARPNAFWHLPLWSSDARYLAFIMNALPAGLGGGGCPGPDYGANGALYVYDTQAKAMAQVSPVTPIPHAATSGQPQSDAWQYMFWEDATHLLAWYNGAKDGKNAGLYRYDLTAQTVKKVISLDDLDANTLYNGKTDDNKPLLLSMRYSSGMLYYQTVKHPGKDDSTLSIYSRSVTKPDSDSKKVLDLGTEPWCSSSQSGQIVLPGWDVSPDGNHLVAQLVSAQAVMGIQEQNLQNGSSIELFKQAPQELFGHDVLLSWSPDSQTVVATEPSIIAKLGPFTTSLANTSAVQSYTPYMRGPASWHADGSAFDLQNSSTGNGSALISGANTPPTIYEYGTGKTNGRTVLTDAHEIGWG</sequence>